<dbReference type="KEGG" id="dgg:DGI_1655"/>
<organism evidence="2 3">
    <name type="scientific">Megalodesulfovibrio gigas (strain ATCC 19364 / DSM 1382 / NCIMB 9332 / VKM B-1759)</name>
    <name type="common">Desulfovibrio gigas</name>
    <dbReference type="NCBI Taxonomy" id="1121448"/>
    <lineage>
        <taxon>Bacteria</taxon>
        <taxon>Pseudomonadati</taxon>
        <taxon>Thermodesulfobacteriota</taxon>
        <taxon>Desulfovibrionia</taxon>
        <taxon>Desulfovibrionales</taxon>
        <taxon>Desulfovibrionaceae</taxon>
        <taxon>Megalodesulfovibrio</taxon>
    </lineage>
</organism>
<dbReference type="Proteomes" id="UP000016587">
    <property type="component" value="Chromosome"/>
</dbReference>
<evidence type="ECO:0000256" key="1">
    <source>
        <dbReference type="SAM" id="SignalP"/>
    </source>
</evidence>
<accession>T2GB06</accession>
<keyword evidence="3" id="KW-1185">Reference proteome</keyword>
<feature type="signal peptide" evidence="1">
    <location>
        <begin position="1"/>
        <end position="21"/>
    </location>
</feature>
<proteinExistence type="predicted"/>
<dbReference type="RefSeq" id="WP_021760333.1">
    <property type="nucleotide sequence ID" value="NC_022444.1"/>
</dbReference>
<name>T2GB06_MEGG1</name>
<sequence length="154" mass="16827">MQFRTLLSVLLLILMPVMSFAQDTPAPNAMFVVSVDKANLTEDAVIMGFDVRVQGGSVLVAPLLPKGWEMLIRNFIVQTPPWHSTMNATAEMGAEGVDLTAFQRFLIVEQDADLTKDAPFNVDVGLITTTDGQSFGITWLPDEAISLTPFSIPQ</sequence>
<dbReference type="HOGENOM" id="CLU_1701420_0_0_7"/>
<dbReference type="EMBL" id="CP006585">
    <property type="protein sequence ID" value="AGW13478.1"/>
    <property type="molecule type" value="Genomic_DNA"/>
</dbReference>
<gene>
    <name evidence="2" type="ORF">DGI_1655</name>
</gene>
<evidence type="ECO:0000313" key="3">
    <source>
        <dbReference type="Proteomes" id="UP000016587"/>
    </source>
</evidence>
<reference evidence="2 3" key="1">
    <citation type="journal article" date="2013" name="J. Bacteriol.">
        <title>Roles of HynAB and Ech, the only two hydrogenases found in the model sulfate reducer Desulfovibrio gigas.</title>
        <authorList>
            <person name="Morais-Silva F.O."/>
            <person name="Santos C.I."/>
            <person name="Rodrigues R."/>
            <person name="Pereira I.A."/>
            <person name="Rodrigues-Pousada C."/>
        </authorList>
    </citation>
    <scope>NUCLEOTIDE SEQUENCE [LARGE SCALE GENOMIC DNA]</scope>
    <source>
        <strain evidence="3">ATCC 19364 / DSM 1382 / NCIMB 9332 / VKM B-1759</strain>
    </source>
</reference>
<dbReference type="AlphaFoldDB" id="T2GB06"/>
<protein>
    <submittedName>
        <fullName evidence="2">Uncharacterized protein</fullName>
    </submittedName>
</protein>
<evidence type="ECO:0000313" key="2">
    <source>
        <dbReference type="EMBL" id="AGW13478.1"/>
    </source>
</evidence>
<dbReference type="PATRIC" id="fig|1121448.10.peg.1641"/>
<reference evidence="3" key="2">
    <citation type="submission" date="2013-07" db="EMBL/GenBank/DDBJ databases">
        <authorList>
            <person name="Morais-Silva F.O."/>
            <person name="Rezende A.M."/>
            <person name="Pimentel C."/>
            <person name="Resende D.M."/>
            <person name="Santos C.I."/>
            <person name="Clemente C."/>
            <person name="de Oliveira L.M."/>
            <person name="da Silva S.M."/>
            <person name="Costa D.A."/>
            <person name="Varela-Raposo A."/>
            <person name="Horacio E.C.A."/>
            <person name="Matos M."/>
            <person name="Flores O."/>
            <person name="Ruiz J.C."/>
            <person name="Rodrigues-Pousada C."/>
        </authorList>
    </citation>
    <scope>NUCLEOTIDE SEQUENCE [LARGE SCALE GENOMIC DNA]</scope>
    <source>
        <strain evidence="3">ATCC 19364 / DSM 1382 / NCIMB 9332 / VKM B-1759</strain>
    </source>
</reference>
<keyword evidence="1" id="KW-0732">Signal</keyword>
<feature type="chain" id="PRO_5004599721" evidence="1">
    <location>
        <begin position="22"/>
        <end position="154"/>
    </location>
</feature>
<dbReference type="STRING" id="1121448.DGI_1655"/>